<dbReference type="InterPro" id="IPR012902">
    <property type="entry name" value="N_methyl_site"/>
</dbReference>
<name>A0A6G6SQM3_PROVU</name>
<dbReference type="SUPFAM" id="SSF54523">
    <property type="entry name" value="Pili subunits"/>
    <property type="match status" value="1"/>
</dbReference>
<protein>
    <submittedName>
        <fullName evidence="3">Potassium:proton antiporter</fullName>
    </submittedName>
</protein>
<comment type="subcellular location">
    <subcellularLocation>
        <location evidence="1">Membrane</location>
        <topology evidence="1">Single-pass membrane protein</topology>
    </subcellularLocation>
</comment>
<gene>
    <name evidence="3" type="ORF">GTH24_16310</name>
</gene>
<dbReference type="RefSeq" id="WP_164526710.1">
    <property type="nucleotide sequence ID" value="NZ_CP047344.1"/>
</dbReference>
<evidence type="ECO:0000313" key="3">
    <source>
        <dbReference type="EMBL" id="QIF95359.1"/>
    </source>
</evidence>
<evidence type="ECO:0000313" key="4">
    <source>
        <dbReference type="Proteomes" id="UP000503287"/>
    </source>
</evidence>
<keyword evidence="2" id="KW-1133">Transmembrane helix</keyword>
<keyword evidence="2" id="KW-0472">Membrane</keyword>
<keyword evidence="2" id="KW-0812">Transmembrane</keyword>
<dbReference type="Pfam" id="PF07963">
    <property type="entry name" value="N_methyl"/>
    <property type="match status" value="1"/>
</dbReference>
<dbReference type="EMBL" id="CP047344">
    <property type="protein sequence ID" value="QIF95359.1"/>
    <property type="molecule type" value="Genomic_DNA"/>
</dbReference>
<dbReference type="Proteomes" id="UP000503287">
    <property type="component" value="Chromosome"/>
</dbReference>
<organism evidence="3 4">
    <name type="scientific">Proteus vulgaris</name>
    <dbReference type="NCBI Taxonomy" id="585"/>
    <lineage>
        <taxon>Bacteria</taxon>
        <taxon>Pseudomonadati</taxon>
        <taxon>Pseudomonadota</taxon>
        <taxon>Gammaproteobacteria</taxon>
        <taxon>Enterobacterales</taxon>
        <taxon>Morganellaceae</taxon>
        <taxon>Proteus</taxon>
    </lineage>
</organism>
<sequence>MNNNNNRKLSLNREFQKKSEQGISLLEILIVMLIVSILSYLSISSYQHFIKQRHLIQSVRETIVFLSYQQQQALLFNVKIKISLHLSPSNKIVAIPFSLRYLPEKQTIYQLAQGIQLKQSTVSNFTFGGIRQTLKPMSFVLQNEEDEVKIIISSLGRIRVCSQKIKVFSSC</sequence>
<reference evidence="3 4" key="1">
    <citation type="submission" date="2020-01" db="EMBL/GenBank/DDBJ databases">
        <title>The genomic epidemiology of tigecycline resistance gene tet(X) variants in a swine farm in China.</title>
        <authorList>
            <person name="Peng K."/>
            <person name="Li R."/>
        </authorList>
    </citation>
    <scope>NUCLEOTIDE SEQUENCE [LARGE SCALE GENOMIC DNA]</scope>
    <source>
        <strain evidence="3 4">ZN3</strain>
    </source>
</reference>
<evidence type="ECO:0000256" key="1">
    <source>
        <dbReference type="ARBA" id="ARBA00004167"/>
    </source>
</evidence>
<proteinExistence type="predicted"/>
<dbReference type="GO" id="GO:0016020">
    <property type="term" value="C:membrane"/>
    <property type="evidence" value="ECO:0007669"/>
    <property type="project" value="UniProtKB-SubCell"/>
</dbReference>
<dbReference type="AlphaFoldDB" id="A0A6G6SQM3"/>
<accession>A0A6G6SQM3</accession>
<dbReference type="InterPro" id="IPR045584">
    <property type="entry name" value="Pilin-like"/>
</dbReference>
<feature type="transmembrane region" description="Helical" evidence="2">
    <location>
        <begin position="21"/>
        <end position="43"/>
    </location>
</feature>
<keyword evidence="4" id="KW-1185">Reference proteome</keyword>
<evidence type="ECO:0000256" key="2">
    <source>
        <dbReference type="SAM" id="Phobius"/>
    </source>
</evidence>